<dbReference type="EMBL" id="UZAN01061516">
    <property type="protein sequence ID" value="VDP92978.1"/>
    <property type="molecule type" value="Genomic_DNA"/>
</dbReference>
<accession>A0A183B921</accession>
<protein>
    <submittedName>
        <fullName evidence="1 3">Uncharacterized protein</fullName>
    </submittedName>
</protein>
<dbReference type="AlphaFoldDB" id="A0A183B921"/>
<keyword evidence="2" id="KW-1185">Reference proteome</keyword>
<reference evidence="3" key="1">
    <citation type="submission" date="2016-06" db="UniProtKB">
        <authorList>
            <consortium name="WormBaseParasite"/>
        </authorList>
    </citation>
    <scope>IDENTIFICATION</scope>
</reference>
<gene>
    <name evidence="1" type="ORF">ECPE_LOCUS15706</name>
</gene>
<name>A0A183B921_9TREM</name>
<reference evidence="1 2" key="2">
    <citation type="submission" date="2018-11" db="EMBL/GenBank/DDBJ databases">
        <authorList>
            <consortium name="Pathogen Informatics"/>
        </authorList>
    </citation>
    <scope>NUCLEOTIDE SEQUENCE [LARGE SCALE GENOMIC DNA]</scope>
    <source>
        <strain evidence="1 2">Egypt</strain>
    </source>
</reference>
<proteinExistence type="predicted"/>
<organism evidence="3">
    <name type="scientific">Echinostoma caproni</name>
    <dbReference type="NCBI Taxonomy" id="27848"/>
    <lineage>
        <taxon>Eukaryota</taxon>
        <taxon>Metazoa</taxon>
        <taxon>Spiralia</taxon>
        <taxon>Lophotrochozoa</taxon>
        <taxon>Platyhelminthes</taxon>
        <taxon>Trematoda</taxon>
        <taxon>Digenea</taxon>
        <taxon>Plagiorchiida</taxon>
        <taxon>Echinostomata</taxon>
        <taxon>Echinostomatoidea</taxon>
        <taxon>Echinostomatidae</taxon>
        <taxon>Echinostoma</taxon>
    </lineage>
</organism>
<evidence type="ECO:0000313" key="3">
    <source>
        <dbReference type="WBParaSite" id="ECPE_0001574601-mRNA-1"/>
    </source>
</evidence>
<evidence type="ECO:0000313" key="2">
    <source>
        <dbReference type="Proteomes" id="UP000272942"/>
    </source>
</evidence>
<dbReference type="WBParaSite" id="ECPE_0001574601-mRNA-1">
    <property type="protein sequence ID" value="ECPE_0001574601-mRNA-1"/>
    <property type="gene ID" value="ECPE_0001574601"/>
</dbReference>
<sequence>MVRCYNRKNEVALREAAEHVTWTPESPEPTVEERWYKIQMEEGDDAEVSVAKKVKMNVDAPALIKGVGRTSITTVNLPGSRSKVGIISSQVQEPGRPLAEA</sequence>
<dbReference type="Proteomes" id="UP000272942">
    <property type="component" value="Unassembled WGS sequence"/>
</dbReference>
<evidence type="ECO:0000313" key="1">
    <source>
        <dbReference type="EMBL" id="VDP92978.1"/>
    </source>
</evidence>